<evidence type="ECO:0000256" key="4">
    <source>
        <dbReference type="SAM" id="SignalP"/>
    </source>
</evidence>
<reference evidence="5" key="1">
    <citation type="journal article" date="2021" name="Proc. Natl. Acad. Sci. U.S.A.">
        <title>Three genomes in the algal genus Volvox reveal the fate of a haploid sex-determining region after a transition to homothallism.</title>
        <authorList>
            <person name="Yamamoto K."/>
            <person name="Hamaji T."/>
            <person name="Kawai-Toyooka H."/>
            <person name="Matsuzaki R."/>
            <person name="Takahashi F."/>
            <person name="Nishimura Y."/>
            <person name="Kawachi M."/>
            <person name="Noguchi H."/>
            <person name="Minakuchi Y."/>
            <person name="Umen J.G."/>
            <person name="Toyoda A."/>
            <person name="Nozaki H."/>
        </authorList>
    </citation>
    <scope>NUCLEOTIDE SEQUENCE</scope>
    <source>
        <strain evidence="5">NIES-3786</strain>
    </source>
</reference>
<dbReference type="Pfam" id="PF05686">
    <property type="entry name" value="Glyco_transf_90"/>
    <property type="match status" value="1"/>
</dbReference>
<evidence type="ECO:0000256" key="2">
    <source>
        <dbReference type="ARBA" id="ARBA00022679"/>
    </source>
</evidence>
<accession>A0A8J4CFK3</accession>
<comment type="caution">
    <text evidence="5">The sequence shown here is derived from an EMBL/GenBank/DDBJ whole genome shotgun (WGS) entry which is preliminary data.</text>
</comment>
<protein>
    <submittedName>
        <fullName evidence="5">Uncharacterized protein</fullName>
    </submittedName>
</protein>
<dbReference type="InterPro" id="IPR051091">
    <property type="entry name" value="O-Glucosyltr/Glycosyltrsf_90"/>
</dbReference>
<evidence type="ECO:0000256" key="1">
    <source>
        <dbReference type="ARBA" id="ARBA00010118"/>
    </source>
</evidence>
<organism evidence="5 6">
    <name type="scientific">Volvox reticuliferus</name>
    <dbReference type="NCBI Taxonomy" id="1737510"/>
    <lineage>
        <taxon>Eukaryota</taxon>
        <taxon>Viridiplantae</taxon>
        <taxon>Chlorophyta</taxon>
        <taxon>core chlorophytes</taxon>
        <taxon>Chlorophyceae</taxon>
        <taxon>CS clade</taxon>
        <taxon>Chlamydomonadales</taxon>
        <taxon>Volvocaceae</taxon>
        <taxon>Volvox</taxon>
    </lineage>
</organism>
<dbReference type="GO" id="GO:0016740">
    <property type="term" value="F:transferase activity"/>
    <property type="evidence" value="ECO:0007669"/>
    <property type="project" value="UniProtKB-KW"/>
</dbReference>
<keyword evidence="4" id="KW-0732">Signal</keyword>
<evidence type="ECO:0000313" key="6">
    <source>
        <dbReference type="Proteomes" id="UP000747110"/>
    </source>
</evidence>
<dbReference type="OrthoDB" id="541052at2759"/>
<dbReference type="EMBL" id="BNCP01000017">
    <property type="protein sequence ID" value="GIL80033.1"/>
    <property type="molecule type" value="Genomic_DNA"/>
</dbReference>
<keyword evidence="6" id="KW-1185">Reference proteome</keyword>
<feature type="compositionally biased region" description="Low complexity" evidence="3">
    <location>
        <begin position="458"/>
        <end position="469"/>
    </location>
</feature>
<dbReference type="SMART" id="SM00672">
    <property type="entry name" value="CAP10"/>
    <property type="match status" value="1"/>
</dbReference>
<feature type="region of interest" description="Disordered" evidence="3">
    <location>
        <begin position="425"/>
        <end position="469"/>
    </location>
</feature>
<dbReference type="AlphaFoldDB" id="A0A8J4CFK3"/>
<sequence>MASINRFAPALSLMMTLMAVLVTADRQLLPEIDPEILPFMDNVNEEEVLSIDEPPPGYEPATTEAEWEPIFQANLFRDLRRYKEKVAKARHPLNLTGLVYQLALLKRWRHVMVVVIVDNVIYSYLPTTDKEIRQRGRLHVQSLAAGAERLQLQLPNTIYCFNLYDEPICELAGRCVVPVFSMHKRINITTDSSVDDDVLLPHLGHSFNRLLFYPWHQKDPRAMLRATMQASMDTNCVRAQLANLAAKASGGKLLDVGFFRNRKRSWDMPKSYQRPYIPMTRHAMYKFLINADGHVSSSRLGYIMQTNSVILKQRSPWIEYYYRSLVPGIHVLEYGPEDVLDLLTKYKDPKLDGELRRLANASQHFCAKYLTIDGKVRYTIRALQEYTQLYGDAMPALVRNIHLGPGRELSTSDIGVLMEMMRTTKWRKGDGSSTTNGSSSKRRRRKSNLADVVERGKGSQPLLSSGQQQ</sequence>
<feature type="chain" id="PRO_5044221898" evidence="4">
    <location>
        <begin position="25"/>
        <end position="469"/>
    </location>
</feature>
<dbReference type="InterPro" id="IPR006598">
    <property type="entry name" value="CAP10"/>
</dbReference>
<gene>
    <name evidence="5" type="ORF">Vretifemale_9235</name>
</gene>
<feature type="signal peptide" evidence="4">
    <location>
        <begin position="1"/>
        <end position="24"/>
    </location>
</feature>
<name>A0A8J4CFK3_9CHLO</name>
<evidence type="ECO:0000313" key="5">
    <source>
        <dbReference type="EMBL" id="GIL80033.1"/>
    </source>
</evidence>
<comment type="similarity">
    <text evidence="1">Belongs to the glycosyltransferase 90 family.</text>
</comment>
<evidence type="ECO:0000256" key="3">
    <source>
        <dbReference type="SAM" id="MobiDB-lite"/>
    </source>
</evidence>
<keyword evidence="2" id="KW-0808">Transferase</keyword>
<dbReference type="PANTHER" id="PTHR12203">
    <property type="entry name" value="KDEL LYS-ASP-GLU-LEU CONTAINING - RELATED"/>
    <property type="match status" value="1"/>
</dbReference>
<dbReference type="Proteomes" id="UP000747110">
    <property type="component" value="Unassembled WGS sequence"/>
</dbReference>
<dbReference type="PANTHER" id="PTHR12203:SF35">
    <property type="entry name" value="PROTEIN O-GLUCOSYLTRANSFERASE 1"/>
    <property type="match status" value="1"/>
</dbReference>
<proteinExistence type="inferred from homology"/>